<protein>
    <submittedName>
        <fullName evidence="8">Putative membrane protein</fullName>
    </submittedName>
</protein>
<name>A0A3N1MBE9_9PROT</name>
<comment type="subcellular location">
    <subcellularLocation>
        <location evidence="1">Membrane</location>
        <topology evidence="1">Multi-pass membrane protein</topology>
    </subcellularLocation>
</comment>
<dbReference type="Proteomes" id="UP000278222">
    <property type="component" value="Unassembled WGS sequence"/>
</dbReference>
<feature type="transmembrane region" description="Helical" evidence="6">
    <location>
        <begin position="46"/>
        <end position="65"/>
    </location>
</feature>
<feature type="transmembrane region" description="Helical" evidence="6">
    <location>
        <begin position="132"/>
        <end position="149"/>
    </location>
</feature>
<keyword evidence="4 6" id="KW-1133">Transmembrane helix</keyword>
<keyword evidence="5 6" id="KW-0472">Membrane</keyword>
<comment type="similarity">
    <text evidence="2">Belongs to the drug/metabolite transporter (DMT) superfamily. 10 TMS drug/metabolite exporter (DME) (TC 2.A.7.3) family.</text>
</comment>
<dbReference type="SUPFAM" id="SSF103481">
    <property type="entry name" value="Multidrug resistance efflux transporter EmrE"/>
    <property type="match status" value="2"/>
</dbReference>
<dbReference type="InterPro" id="IPR000620">
    <property type="entry name" value="EamA_dom"/>
</dbReference>
<dbReference type="Pfam" id="PF00892">
    <property type="entry name" value="EamA"/>
    <property type="match status" value="1"/>
</dbReference>
<evidence type="ECO:0000256" key="3">
    <source>
        <dbReference type="ARBA" id="ARBA00022692"/>
    </source>
</evidence>
<feature type="transmembrane region" description="Helical" evidence="6">
    <location>
        <begin position="21"/>
        <end position="40"/>
    </location>
</feature>
<dbReference type="PANTHER" id="PTHR22911:SF6">
    <property type="entry name" value="SOLUTE CARRIER FAMILY 35 MEMBER G1"/>
    <property type="match status" value="1"/>
</dbReference>
<feature type="domain" description="EamA" evidence="7">
    <location>
        <begin position="18"/>
        <end position="149"/>
    </location>
</feature>
<feature type="transmembrane region" description="Helical" evidence="6">
    <location>
        <begin position="86"/>
        <end position="104"/>
    </location>
</feature>
<keyword evidence="9" id="KW-1185">Reference proteome</keyword>
<dbReference type="PANTHER" id="PTHR22911">
    <property type="entry name" value="ACYL-MALONYL CONDENSING ENZYME-RELATED"/>
    <property type="match status" value="1"/>
</dbReference>
<accession>A0A3N1MBE9</accession>
<dbReference type="Gene3D" id="1.10.3730.20">
    <property type="match status" value="1"/>
</dbReference>
<comment type="caution">
    <text evidence="8">The sequence shown here is derived from an EMBL/GenBank/DDBJ whole genome shotgun (WGS) entry which is preliminary data.</text>
</comment>
<evidence type="ECO:0000256" key="6">
    <source>
        <dbReference type="SAM" id="Phobius"/>
    </source>
</evidence>
<feature type="transmembrane region" description="Helical" evidence="6">
    <location>
        <begin position="217"/>
        <end position="239"/>
    </location>
</feature>
<keyword evidence="3 6" id="KW-0812">Transmembrane</keyword>
<feature type="transmembrane region" description="Helical" evidence="6">
    <location>
        <begin position="155"/>
        <end position="177"/>
    </location>
</feature>
<dbReference type="EMBL" id="RJKX01000011">
    <property type="protein sequence ID" value="ROQ01063.1"/>
    <property type="molecule type" value="Genomic_DNA"/>
</dbReference>
<feature type="transmembrane region" description="Helical" evidence="6">
    <location>
        <begin position="272"/>
        <end position="289"/>
    </location>
</feature>
<dbReference type="GO" id="GO:0016020">
    <property type="term" value="C:membrane"/>
    <property type="evidence" value="ECO:0007669"/>
    <property type="project" value="UniProtKB-SubCell"/>
</dbReference>
<reference evidence="8 9" key="1">
    <citation type="submission" date="2018-11" db="EMBL/GenBank/DDBJ databases">
        <title>Genomic Encyclopedia of Type Strains, Phase IV (KMG-IV): sequencing the most valuable type-strain genomes for metagenomic binning, comparative biology and taxonomic classification.</title>
        <authorList>
            <person name="Goeker M."/>
        </authorList>
    </citation>
    <scope>NUCLEOTIDE SEQUENCE [LARGE SCALE GENOMIC DNA]</scope>
    <source>
        <strain evidence="8 9">DSM 5900</strain>
    </source>
</reference>
<evidence type="ECO:0000313" key="9">
    <source>
        <dbReference type="Proteomes" id="UP000278222"/>
    </source>
</evidence>
<evidence type="ECO:0000256" key="5">
    <source>
        <dbReference type="ARBA" id="ARBA00023136"/>
    </source>
</evidence>
<feature type="transmembrane region" description="Helical" evidence="6">
    <location>
        <begin position="110"/>
        <end position="127"/>
    </location>
</feature>
<dbReference type="InterPro" id="IPR037185">
    <property type="entry name" value="EmrE-like"/>
</dbReference>
<organism evidence="8 9">
    <name type="scientific">Stella humosa</name>
    <dbReference type="NCBI Taxonomy" id="94"/>
    <lineage>
        <taxon>Bacteria</taxon>
        <taxon>Pseudomonadati</taxon>
        <taxon>Pseudomonadota</taxon>
        <taxon>Alphaproteobacteria</taxon>
        <taxon>Rhodospirillales</taxon>
        <taxon>Stellaceae</taxon>
        <taxon>Stella</taxon>
    </lineage>
</organism>
<dbReference type="AlphaFoldDB" id="A0A3N1MBE9"/>
<feature type="transmembrane region" description="Helical" evidence="6">
    <location>
        <begin position="251"/>
        <end position="266"/>
    </location>
</feature>
<proteinExistence type="inferred from homology"/>
<evidence type="ECO:0000256" key="4">
    <source>
        <dbReference type="ARBA" id="ARBA00022989"/>
    </source>
</evidence>
<evidence type="ECO:0000313" key="8">
    <source>
        <dbReference type="EMBL" id="ROQ01063.1"/>
    </source>
</evidence>
<sequence>MPPADPASRLATSGTLVGMGWMALSGLLFAVMTGVARHVSIGLDPFQAAFLRYAFGLLFVLPFLVTRRGFTLPRTRHPLRHLARGAIHGIAVMLWFYALVRIPIADVQALSFMSPVFVTVGAMLVLGERADLRRVGAVLVAFVGTLIILRPTTQAISVGALALLVSTPLAAVSELIAKTLTRTESSANVVFFQSFFVSLACLPAALAVWAVPTAEQLGWIVLVAGLATLGHIAWIKALIAAEVSATQPVKFLQLPLVALVGFVAFAEVPDAMTLLGGAVIFGAASYVAGREARRGG</sequence>
<gene>
    <name evidence="8" type="ORF">EDC65_0235</name>
</gene>
<evidence type="ECO:0000259" key="7">
    <source>
        <dbReference type="Pfam" id="PF00892"/>
    </source>
</evidence>
<evidence type="ECO:0000256" key="2">
    <source>
        <dbReference type="ARBA" id="ARBA00009853"/>
    </source>
</evidence>
<feature type="transmembrane region" description="Helical" evidence="6">
    <location>
        <begin position="189"/>
        <end position="211"/>
    </location>
</feature>
<evidence type="ECO:0000256" key="1">
    <source>
        <dbReference type="ARBA" id="ARBA00004141"/>
    </source>
</evidence>